<accession>A0A1G2H9L3</accession>
<dbReference type="InterPro" id="IPR050817">
    <property type="entry name" value="DjlA_DnaK_co-chaperone"/>
</dbReference>
<dbReference type="SMART" id="SM00271">
    <property type="entry name" value="DnaJ"/>
    <property type="match status" value="1"/>
</dbReference>
<reference evidence="2 3" key="1">
    <citation type="journal article" date="2016" name="Nat. Commun.">
        <title>Thousands of microbial genomes shed light on interconnected biogeochemical processes in an aquifer system.</title>
        <authorList>
            <person name="Anantharaman K."/>
            <person name="Brown C.T."/>
            <person name="Hug L.A."/>
            <person name="Sharon I."/>
            <person name="Castelle C.J."/>
            <person name="Probst A.J."/>
            <person name="Thomas B.C."/>
            <person name="Singh A."/>
            <person name="Wilkins M.J."/>
            <person name="Karaoz U."/>
            <person name="Brodie E.L."/>
            <person name="Williams K.H."/>
            <person name="Hubbard S.S."/>
            <person name="Banfield J.F."/>
        </authorList>
    </citation>
    <scope>NUCLEOTIDE SEQUENCE [LARGE SCALE GENOMIC DNA]</scope>
</reference>
<evidence type="ECO:0000259" key="1">
    <source>
        <dbReference type="PROSITE" id="PS50076"/>
    </source>
</evidence>
<evidence type="ECO:0000313" key="3">
    <source>
        <dbReference type="Proteomes" id="UP000177932"/>
    </source>
</evidence>
<protein>
    <recommendedName>
        <fullName evidence="1">J domain-containing protein</fullName>
    </recommendedName>
</protein>
<dbReference type="EMBL" id="MHOD01000002">
    <property type="protein sequence ID" value="OGZ58628.1"/>
    <property type="molecule type" value="Genomic_DNA"/>
</dbReference>
<dbReference type="STRING" id="1802158.A2827_03160"/>
<dbReference type="PROSITE" id="PS50076">
    <property type="entry name" value="DNAJ_2"/>
    <property type="match status" value="1"/>
</dbReference>
<dbReference type="Pfam" id="PF00226">
    <property type="entry name" value="DnaJ"/>
    <property type="match status" value="1"/>
</dbReference>
<evidence type="ECO:0000313" key="2">
    <source>
        <dbReference type="EMBL" id="OGZ58628.1"/>
    </source>
</evidence>
<dbReference type="PANTHER" id="PTHR24074">
    <property type="entry name" value="CO-CHAPERONE PROTEIN DJLA"/>
    <property type="match status" value="1"/>
</dbReference>
<feature type="domain" description="J" evidence="1">
    <location>
        <begin position="11"/>
        <end position="75"/>
    </location>
</feature>
<dbReference type="Gene3D" id="1.10.287.110">
    <property type="entry name" value="DnaJ domain"/>
    <property type="match status" value="1"/>
</dbReference>
<comment type="caution">
    <text evidence="2">The sequence shown here is derived from an EMBL/GenBank/DDBJ whole genome shotgun (WGS) entry which is preliminary data.</text>
</comment>
<sequence>MRHRKKDEVSTHYEVLEVSENASKEEISKAFRRLAKKWHPDRNKSAESEEKFKRINEAYRTLRDERKRNEYDAGLGIDCKKDGFAHKDTGNENITLENFLRVFGKRKQKN</sequence>
<dbReference type="InterPro" id="IPR036869">
    <property type="entry name" value="J_dom_sf"/>
</dbReference>
<dbReference type="CDD" id="cd06257">
    <property type="entry name" value="DnaJ"/>
    <property type="match status" value="1"/>
</dbReference>
<dbReference type="SUPFAM" id="SSF46565">
    <property type="entry name" value="Chaperone J-domain"/>
    <property type="match status" value="1"/>
</dbReference>
<dbReference type="PRINTS" id="PR00625">
    <property type="entry name" value="JDOMAIN"/>
</dbReference>
<dbReference type="Proteomes" id="UP000177932">
    <property type="component" value="Unassembled WGS sequence"/>
</dbReference>
<gene>
    <name evidence="2" type="ORF">A2827_03160</name>
</gene>
<dbReference type="AlphaFoldDB" id="A0A1G2H9L3"/>
<name>A0A1G2H9L3_9BACT</name>
<proteinExistence type="predicted"/>
<dbReference type="InterPro" id="IPR001623">
    <property type="entry name" value="DnaJ_domain"/>
</dbReference>
<organism evidence="2 3">
    <name type="scientific">Candidatus Spechtbacteria bacterium RIFCSPHIGHO2_01_FULL_43_30</name>
    <dbReference type="NCBI Taxonomy" id="1802158"/>
    <lineage>
        <taxon>Bacteria</taxon>
        <taxon>Candidatus Spechtiibacteriota</taxon>
    </lineage>
</organism>